<evidence type="ECO:0008006" key="3">
    <source>
        <dbReference type="Google" id="ProtNLM"/>
    </source>
</evidence>
<sequence>MYTTTEVQLKTTSILKIPLNIYGNFSFIVNGEEFQTSQIISDILSQKICQIHACDPTFNEFIIKTSNKGDFSNVLKLLNFEKNIIPENEIPFISEVFELLDNDCIEFDKESCRITQDNVINLIENHQKFQVFYSKSLFDEIDFFASNFSDIIKLTENEEEMKKIDLNILERIINNPKLVLDNEDQLLDFVNRFYMSDSKYSNLYECVLFQNVELSSINEFLTNFNINDLTSQTWRAVSNRLKQKIDKNPVLNSKYRYRYRMLSIIIYIFLLIKF</sequence>
<gene>
    <name evidence="1" type="ORF">M9Y10_031994</name>
</gene>
<proteinExistence type="predicted"/>
<reference evidence="1 2" key="1">
    <citation type="submission" date="2024-04" db="EMBL/GenBank/DDBJ databases">
        <title>Tritrichomonas musculus Genome.</title>
        <authorList>
            <person name="Alves-Ferreira E."/>
            <person name="Grigg M."/>
            <person name="Lorenzi H."/>
            <person name="Galac M."/>
        </authorList>
    </citation>
    <scope>NUCLEOTIDE SEQUENCE [LARGE SCALE GENOMIC DNA]</scope>
    <source>
        <strain evidence="1 2">EAF2021</strain>
    </source>
</reference>
<evidence type="ECO:0000313" key="2">
    <source>
        <dbReference type="Proteomes" id="UP001470230"/>
    </source>
</evidence>
<organism evidence="1 2">
    <name type="scientific">Tritrichomonas musculus</name>
    <dbReference type="NCBI Taxonomy" id="1915356"/>
    <lineage>
        <taxon>Eukaryota</taxon>
        <taxon>Metamonada</taxon>
        <taxon>Parabasalia</taxon>
        <taxon>Tritrichomonadida</taxon>
        <taxon>Tritrichomonadidae</taxon>
        <taxon>Tritrichomonas</taxon>
    </lineage>
</organism>
<keyword evidence="2" id="KW-1185">Reference proteome</keyword>
<dbReference type="EMBL" id="JAPFFF010000051">
    <property type="protein sequence ID" value="KAK8839628.1"/>
    <property type="molecule type" value="Genomic_DNA"/>
</dbReference>
<name>A0ABR2H160_9EUKA</name>
<comment type="caution">
    <text evidence="1">The sequence shown here is derived from an EMBL/GenBank/DDBJ whole genome shotgun (WGS) entry which is preliminary data.</text>
</comment>
<evidence type="ECO:0000313" key="1">
    <source>
        <dbReference type="EMBL" id="KAK8839628.1"/>
    </source>
</evidence>
<accession>A0ABR2H160</accession>
<protein>
    <recommendedName>
        <fullName evidence="3">BTB domain-containing protein</fullName>
    </recommendedName>
</protein>
<dbReference type="Proteomes" id="UP001470230">
    <property type="component" value="Unassembled WGS sequence"/>
</dbReference>